<sequence length="147" mass="15985">MTVMQRDGKYAAWFRTPRGEGTGIVQLANGRISGGDAMFTYGGTYQLDQDRFTATLTTHRYADGPFTTVFGCDEVEAQLTGSFNGNRAVCSGTAKQAPGVLFEATLFLQQQEPEPAPGPKTTTTRAGVARLPKLPDRRTTLVSRRFS</sequence>
<protein>
    <recommendedName>
        <fullName evidence="3">T3SS negative regulator,GrlR</fullName>
    </recommendedName>
</protein>
<evidence type="ECO:0000313" key="1">
    <source>
        <dbReference type="EMBL" id="TKV79332.1"/>
    </source>
</evidence>
<organism evidence="1 2">
    <name type="scientific">Bradyrhizobium elkanii</name>
    <dbReference type="NCBI Taxonomy" id="29448"/>
    <lineage>
        <taxon>Bacteria</taxon>
        <taxon>Pseudomonadati</taxon>
        <taxon>Pseudomonadota</taxon>
        <taxon>Alphaproteobacteria</taxon>
        <taxon>Hyphomicrobiales</taxon>
        <taxon>Nitrobacteraceae</taxon>
        <taxon>Bradyrhizobium</taxon>
    </lineage>
</organism>
<name>A0A4U6S012_BRAEL</name>
<evidence type="ECO:0008006" key="3">
    <source>
        <dbReference type="Google" id="ProtNLM"/>
    </source>
</evidence>
<accession>A0A4U6S012</accession>
<dbReference type="AlphaFoldDB" id="A0A4U6S012"/>
<reference evidence="1 2" key="1">
    <citation type="submission" date="2019-05" db="EMBL/GenBank/DDBJ databases">
        <title>Draft Genome of Bradyrhizobium elkanii strain SEMIA 938, Used in Commercial Inoculants for Lupinus spp. in Brazil.</title>
        <authorList>
            <person name="Hungria M."/>
            <person name="Delamuta J.R.M."/>
            <person name="Ribeiro R.A."/>
            <person name="Nogueira M.A."/>
        </authorList>
    </citation>
    <scope>NUCLEOTIDE SEQUENCE [LARGE SCALE GENOMIC DNA]</scope>
    <source>
        <strain evidence="1 2">Semia 938</strain>
    </source>
</reference>
<dbReference type="EMBL" id="SZZP01000013">
    <property type="protein sequence ID" value="TKV79332.1"/>
    <property type="molecule type" value="Genomic_DNA"/>
</dbReference>
<evidence type="ECO:0000313" key="2">
    <source>
        <dbReference type="Proteomes" id="UP000305095"/>
    </source>
</evidence>
<gene>
    <name evidence="1" type="ORF">FDV58_22120</name>
</gene>
<dbReference type="InterPro" id="IPR043019">
    <property type="entry name" value="GrlR_sf"/>
</dbReference>
<dbReference type="Gene3D" id="2.40.128.380">
    <property type="entry name" value="T3SS negative regulator GrlR"/>
    <property type="match status" value="1"/>
</dbReference>
<comment type="caution">
    <text evidence="1">The sequence shown here is derived from an EMBL/GenBank/DDBJ whole genome shotgun (WGS) entry which is preliminary data.</text>
</comment>
<dbReference type="Proteomes" id="UP000305095">
    <property type="component" value="Unassembled WGS sequence"/>
</dbReference>
<proteinExistence type="predicted"/>